<protein>
    <submittedName>
        <fullName evidence="8">Permease</fullName>
    </submittedName>
</protein>
<feature type="transmembrane region" description="Helical" evidence="6">
    <location>
        <begin position="58"/>
        <end position="81"/>
    </location>
</feature>
<organism evidence="8 9">
    <name type="scientific">Neptunicoccus cionae</name>
    <dbReference type="NCBI Taxonomy" id="2035344"/>
    <lineage>
        <taxon>Bacteria</taxon>
        <taxon>Pseudomonadati</taxon>
        <taxon>Pseudomonadota</taxon>
        <taxon>Alphaproteobacteria</taxon>
        <taxon>Rhodobacterales</taxon>
        <taxon>Paracoccaceae</taxon>
        <taxon>Neptunicoccus</taxon>
    </lineage>
</organism>
<evidence type="ECO:0000256" key="6">
    <source>
        <dbReference type="SAM" id="Phobius"/>
    </source>
</evidence>
<evidence type="ECO:0000256" key="1">
    <source>
        <dbReference type="ARBA" id="ARBA00004141"/>
    </source>
</evidence>
<sequence>MSNRNNFIIGPGPSPMPVSAGKDKDNWRGLKWMMLSVLSSSAMTIAARYASLELDSRVVVLMRGLMTVAVLLAILGASSRIRQKIRFSQPMAHIIRGVLITASTHFGFFTIATVPLATTTVLFFTAPIFATVLAVFIHKESIGPRRIGAIFAGFSGVLIILRPGVDALEIGLITAILSSLTFAMALTMSRNLANADGPMSTYLSSTAIMAVLSVPIAAPVFALPDVTFTWFALAALVITGSVRGIADIEAYRYADAALLTPITYLRLVFIGTAGYMFFSETIDGPTLVGASIIVASTLYIAQRERALKNKGG</sequence>
<feature type="transmembrane region" description="Helical" evidence="6">
    <location>
        <begin position="120"/>
        <end position="138"/>
    </location>
</feature>
<dbReference type="AlphaFoldDB" id="A0A916VMV2"/>
<keyword evidence="5 6" id="KW-0472">Membrane</keyword>
<feature type="transmembrane region" description="Helical" evidence="6">
    <location>
        <begin position="228"/>
        <end position="246"/>
    </location>
</feature>
<feature type="domain" description="EamA" evidence="7">
    <location>
        <begin position="28"/>
        <end position="161"/>
    </location>
</feature>
<accession>A0A916VMV2</accession>
<evidence type="ECO:0000256" key="2">
    <source>
        <dbReference type="ARBA" id="ARBA00009853"/>
    </source>
</evidence>
<feature type="transmembrane region" description="Helical" evidence="6">
    <location>
        <begin position="284"/>
        <end position="301"/>
    </location>
</feature>
<comment type="similarity">
    <text evidence="2">Belongs to the drug/metabolite transporter (DMT) superfamily. 10 TMS drug/metabolite exporter (DME) (TC 2.A.7.3) family.</text>
</comment>
<proteinExistence type="inferred from homology"/>
<keyword evidence="4 6" id="KW-1133">Transmembrane helix</keyword>
<reference evidence="8" key="1">
    <citation type="journal article" date="2014" name="Int. J. Syst. Evol. Microbiol.">
        <title>Complete genome sequence of Corynebacterium casei LMG S-19264T (=DSM 44701T), isolated from a smear-ripened cheese.</title>
        <authorList>
            <consortium name="US DOE Joint Genome Institute (JGI-PGF)"/>
            <person name="Walter F."/>
            <person name="Albersmeier A."/>
            <person name="Kalinowski J."/>
            <person name="Ruckert C."/>
        </authorList>
    </citation>
    <scope>NUCLEOTIDE SEQUENCE</scope>
    <source>
        <strain evidence="8">CGMCC 1.15880</strain>
    </source>
</reference>
<evidence type="ECO:0000313" key="8">
    <source>
        <dbReference type="EMBL" id="GGA06886.1"/>
    </source>
</evidence>
<feature type="domain" description="EamA" evidence="7">
    <location>
        <begin position="170"/>
        <end position="300"/>
    </location>
</feature>
<comment type="caution">
    <text evidence="8">The sequence shown here is derived from an EMBL/GenBank/DDBJ whole genome shotgun (WGS) entry which is preliminary data.</text>
</comment>
<dbReference type="Proteomes" id="UP000628017">
    <property type="component" value="Unassembled WGS sequence"/>
</dbReference>
<keyword evidence="3 6" id="KW-0812">Transmembrane</keyword>
<name>A0A916VMV2_9RHOB</name>
<dbReference type="GO" id="GO:0016020">
    <property type="term" value="C:membrane"/>
    <property type="evidence" value="ECO:0007669"/>
    <property type="project" value="UniProtKB-SubCell"/>
</dbReference>
<keyword evidence="9" id="KW-1185">Reference proteome</keyword>
<dbReference type="InterPro" id="IPR037185">
    <property type="entry name" value="EmrE-like"/>
</dbReference>
<feature type="transmembrane region" description="Helical" evidence="6">
    <location>
        <begin position="201"/>
        <end position="222"/>
    </location>
</feature>
<gene>
    <name evidence="8" type="ORF">GCM10011498_03370</name>
</gene>
<dbReference type="InterPro" id="IPR000620">
    <property type="entry name" value="EamA_dom"/>
</dbReference>
<feature type="transmembrane region" description="Helical" evidence="6">
    <location>
        <begin position="93"/>
        <end position="114"/>
    </location>
</feature>
<evidence type="ECO:0000256" key="3">
    <source>
        <dbReference type="ARBA" id="ARBA00022692"/>
    </source>
</evidence>
<evidence type="ECO:0000256" key="4">
    <source>
        <dbReference type="ARBA" id="ARBA00022989"/>
    </source>
</evidence>
<dbReference type="SUPFAM" id="SSF103481">
    <property type="entry name" value="Multidrug resistance efflux transporter EmrE"/>
    <property type="match status" value="2"/>
</dbReference>
<evidence type="ECO:0000256" key="5">
    <source>
        <dbReference type="ARBA" id="ARBA00023136"/>
    </source>
</evidence>
<feature type="transmembrane region" description="Helical" evidence="6">
    <location>
        <begin position="170"/>
        <end position="189"/>
    </location>
</feature>
<evidence type="ECO:0000313" key="9">
    <source>
        <dbReference type="Proteomes" id="UP000628017"/>
    </source>
</evidence>
<feature type="transmembrane region" description="Helical" evidence="6">
    <location>
        <begin position="32"/>
        <end position="52"/>
    </location>
</feature>
<evidence type="ECO:0000259" key="7">
    <source>
        <dbReference type="Pfam" id="PF00892"/>
    </source>
</evidence>
<dbReference type="PANTHER" id="PTHR22911">
    <property type="entry name" value="ACYL-MALONYL CONDENSING ENZYME-RELATED"/>
    <property type="match status" value="1"/>
</dbReference>
<dbReference type="EMBL" id="BMKA01000001">
    <property type="protein sequence ID" value="GGA06886.1"/>
    <property type="molecule type" value="Genomic_DNA"/>
</dbReference>
<dbReference type="PANTHER" id="PTHR22911:SF6">
    <property type="entry name" value="SOLUTE CARRIER FAMILY 35 MEMBER G1"/>
    <property type="match status" value="1"/>
</dbReference>
<reference evidence="8" key="2">
    <citation type="submission" date="2020-09" db="EMBL/GenBank/DDBJ databases">
        <authorList>
            <person name="Sun Q."/>
            <person name="Zhou Y."/>
        </authorList>
    </citation>
    <scope>NUCLEOTIDE SEQUENCE</scope>
    <source>
        <strain evidence="8">CGMCC 1.15880</strain>
    </source>
</reference>
<dbReference type="RefSeq" id="WP_188670302.1">
    <property type="nucleotide sequence ID" value="NZ_BMKA01000001.1"/>
</dbReference>
<feature type="transmembrane region" description="Helical" evidence="6">
    <location>
        <begin position="147"/>
        <end position="164"/>
    </location>
</feature>
<comment type="subcellular location">
    <subcellularLocation>
        <location evidence="1">Membrane</location>
        <topology evidence="1">Multi-pass membrane protein</topology>
    </subcellularLocation>
</comment>
<dbReference type="Pfam" id="PF00892">
    <property type="entry name" value="EamA"/>
    <property type="match status" value="2"/>
</dbReference>
<feature type="transmembrane region" description="Helical" evidence="6">
    <location>
        <begin position="258"/>
        <end position="278"/>
    </location>
</feature>